<proteinExistence type="predicted"/>
<dbReference type="RefSeq" id="WP_004332207.1">
    <property type="nucleotide sequence ID" value="NZ_ACNN01000005.1"/>
</dbReference>
<dbReference type="InterPro" id="IPR035986">
    <property type="entry name" value="PKD_dom_sf"/>
</dbReference>
<reference evidence="6 7" key="1">
    <citation type="submission" date="2009-04" db="EMBL/GenBank/DDBJ databases">
        <authorList>
            <person name="Sebastian Y."/>
            <person name="Madupu R."/>
            <person name="Durkin A.S."/>
            <person name="Torralba M."/>
            <person name="Methe B."/>
            <person name="Sutton G.G."/>
            <person name="Strausberg R.L."/>
            <person name="Nelson K.E."/>
        </authorList>
    </citation>
    <scope>NUCLEOTIDE SEQUENCE [LARGE SCALE GENOMIC DNA]</scope>
    <source>
        <strain evidence="7">ATCC 35406 / DSM 24491 / JCM 8526 / CCUG 16442 / BCRC 14492 / NCTC 13058 / HG 370</strain>
    </source>
</reference>
<dbReference type="GeneID" id="93365602"/>
<keyword evidence="2" id="KW-0201">Cytochrome c-type biogenesis</keyword>
<dbReference type="EMBL" id="ACNN01000005">
    <property type="protein sequence ID" value="EEN83740.1"/>
    <property type="molecule type" value="Genomic_DNA"/>
</dbReference>
<dbReference type="SUPFAM" id="SSF52833">
    <property type="entry name" value="Thioredoxin-like"/>
    <property type="match status" value="1"/>
</dbReference>
<dbReference type="Pfam" id="PF18962">
    <property type="entry name" value="Por_Secre_tail"/>
    <property type="match status" value="1"/>
</dbReference>
<dbReference type="GO" id="GO:0030313">
    <property type="term" value="C:cell envelope"/>
    <property type="evidence" value="ECO:0007669"/>
    <property type="project" value="UniProtKB-SubCell"/>
</dbReference>
<evidence type="ECO:0000313" key="7">
    <source>
        <dbReference type="Proteomes" id="UP000004295"/>
    </source>
</evidence>
<sequence length="572" mass="61271">MKKVITQLAVGITMLTGTLVATTDVVAQQSFLTSNVQLRSATQLRAGEPKPLKSSEYVAKDINGKDHNIDAILKSGKAIMIDISAVWCGPCWGLHQSGAMEKLYKKFGPKGTNQIEVFWVGGDSRSTVEKIKGKGGATQGDWTKDSNGNPVPYPIFADPQMASALGIPVEGFPTLVLIGPGNKWVECRGEVQTNDPDFKEFKKLLALFMTEKDKPEALSISGVTDLYQGETHTMKLAYNTVAPITSVKWEAPAGIKLTKVSDTEYKVTAETLGSYEISATVTNKNGDAKESITVTVSAPISTFPFSCPMDTKDKLDKGWRSLDLDGDGLGFDSYMGKGLMARLGLSFKDPNTKVGAENSEDCLISFGKFYPTKFNNGNFSGDNINAKNELLSAPLVIPADAKAPTFSCYITTLFRANNPDKLKVMVAELNGTAVELLAPQSAEGSGWTLISADLSAYKGKTILLSLVPVVNGVSAIQVDQLRVTMDGSTAVDTPTLNVETVLYPNPAKEFITVQTREGSTIELFTLDGARVAVSKAISGTTSIAVSQLPAGTYMARITDKDGNSVSRPVLVQ</sequence>
<organism evidence="6 7">
    <name type="scientific">Porphyromonas endodontalis (strain ATCC 35406 / DSM 24491 / JCM 8526 / CCUG 16442 / BCRC 14492 / NCTC 13058 / HG 370)</name>
    <name type="common">Bacteroides endodontalis</name>
    <dbReference type="NCBI Taxonomy" id="553175"/>
    <lineage>
        <taxon>Bacteria</taxon>
        <taxon>Pseudomonadati</taxon>
        <taxon>Bacteroidota</taxon>
        <taxon>Bacteroidia</taxon>
        <taxon>Bacteroidales</taxon>
        <taxon>Porphyromonadaceae</taxon>
        <taxon>Porphyromonas</taxon>
    </lineage>
</organism>
<dbReference type="eggNOG" id="COG3391">
    <property type="taxonomic scope" value="Bacteria"/>
</dbReference>
<dbReference type="eggNOG" id="COG0526">
    <property type="taxonomic scope" value="Bacteria"/>
</dbReference>
<keyword evidence="7" id="KW-1185">Reference proteome</keyword>
<evidence type="ECO:0000313" key="6">
    <source>
        <dbReference type="EMBL" id="EEN83740.1"/>
    </source>
</evidence>
<name>C3J850_POREA</name>
<dbReference type="InterPro" id="IPR026444">
    <property type="entry name" value="Secre_tail"/>
</dbReference>
<dbReference type="PROSITE" id="PS51352">
    <property type="entry name" value="THIOREDOXIN_2"/>
    <property type="match status" value="1"/>
</dbReference>
<evidence type="ECO:0000256" key="2">
    <source>
        <dbReference type="ARBA" id="ARBA00022748"/>
    </source>
</evidence>
<dbReference type="SUPFAM" id="SSF49299">
    <property type="entry name" value="PKD domain"/>
    <property type="match status" value="1"/>
</dbReference>
<dbReference type="GO" id="GO:0017004">
    <property type="term" value="P:cytochrome complex assembly"/>
    <property type="evidence" value="ECO:0007669"/>
    <property type="project" value="UniProtKB-KW"/>
</dbReference>
<evidence type="ECO:0000259" key="5">
    <source>
        <dbReference type="PROSITE" id="PS51352"/>
    </source>
</evidence>
<keyword evidence="4" id="KW-0676">Redox-active center</keyword>
<comment type="subcellular location">
    <subcellularLocation>
        <location evidence="1">Cell envelope</location>
    </subcellularLocation>
</comment>
<dbReference type="InterPro" id="IPR036249">
    <property type="entry name" value="Thioredoxin-like_sf"/>
</dbReference>
<dbReference type="PANTHER" id="PTHR42852">
    <property type="entry name" value="THIOL:DISULFIDE INTERCHANGE PROTEIN DSBE"/>
    <property type="match status" value="1"/>
</dbReference>
<accession>C3J850</accession>
<dbReference type="InterPro" id="IPR050553">
    <property type="entry name" value="Thioredoxin_ResA/DsbE_sf"/>
</dbReference>
<evidence type="ECO:0000256" key="4">
    <source>
        <dbReference type="ARBA" id="ARBA00023284"/>
    </source>
</evidence>
<gene>
    <name evidence="6" type="ORF">POREN0001_1293</name>
</gene>
<comment type="caution">
    <text evidence="6">The sequence shown here is derived from an EMBL/GenBank/DDBJ whole genome shotgun (WGS) entry which is preliminary data.</text>
</comment>
<feature type="domain" description="Thioredoxin" evidence="5">
    <location>
        <begin position="44"/>
        <end position="210"/>
    </location>
</feature>
<dbReference type="Gene3D" id="3.40.30.10">
    <property type="entry name" value="Glutaredoxin"/>
    <property type="match status" value="1"/>
</dbReference>
<evidence type="ECO:0000256" key="1">
    <source>
        <dbReference type="ARBA" id="ARBA00004196"/>
    </source>
</evidence>
<keyword evidence="3" id="KW-1015">Disulfide bond</keyword>
<evidence type="ECO:0000256" key="3">
    <source>
        <dbReference type="ARBA" id="ARBA00023157"/>
    </source>
</evidence>
<dbReference type="NCBIfam" id="TIGR04183">
    <property type="entry name" value="Por_Secre_tail"/>
    <property type="match status" value="1"/>
</dbReference>
<dbReference type="Proteomes" id="UP000004295">
    <property type="component" value="Unassembled WGS sequence"/>
</dbReference>
<dbReference type="PANTHER" id="PTHR42852:SF6">
    <property type="entry name" value="THIOL:DISULFIDE INTERCHANGE PROTEIN DSBE"/>
    <property type="match status" value="1"/>
</dbReference>
<dbReference type="AlphaFoldDB" id="C3J850"/>
<protein>
    <recommendedName>
        <fullName evidence="5">Thioredoxin domain-containing protein</fullName>
    </recommendedName>
</protein>
<dbReference type="InterPro" id="IPR013766">
    <property type="entry name" value="Thioredoxin_domain"/>
</dbReference>
<dbReference type="STRING" id="553175.POREN0001_1293"/>